<dbReference type="EMBL" id="BAABIK010000007">
    <property type="protein sequence ID" value="GAA4937040.1"/>
    <property type="molecule type" value="Genomic_DNA"/>
</dbReference>
<name>A0ABP9GBS9_9ACTN</name>
<dbReference type="PROSITE" id="PS51257">
    <property type="entry name" value="PROKAR_LIPOPROTEIN"/>
    <property type="match status" value="1"/>
</dbReference>
<gene>
    <name evidence="1" type="ORF">GCM10023224_17520</name>
</gene>
<dbReference type="Proteomes" id="UP001499993">
    <property type="component" value="Unassembled WGS sequence"/>
</dbReference>
<organism evidence="1 2">
    <name type="scientific">Streptomonospora halophila</name>
    <dbReference type="NCBI Taxonomy" id="427369"/>
    <lineage>
        <taxon>Bacteria</taxon>
        <taxon>Bacillati</taxon>
        <taxon>Actinomycetota</taxon>
        <taxon>Actinomycetes</taxon>
        <taxon>Streptosporangiales</taxon>
        <taxon>Nocardiopsidaceae</taxon>
        <taxon>Streptomonospora</taxon>
    </lineage>
</organism>
<accession>A0ABP9GBS9</accession>
<keyword evidence="2" id="KW-1185">Reference proteome</keyword>
<dbReference type="PANTHER" id="PTHR38733:SF1">
    <property type="entry name" value="TYPE IV METHYL-DIRECTED RESTRICTION ENZYME ECOKMCRBC"/>
    <property type="match status" value="1"/>
</dbReference>
<dbReference type="Pfam" id="PF10117">
    <property type="entry name" value="McrBC"/>
    <property type="match status" value="1"/>
</dbReference>
<sequence length="407" mass="44245">MTRIELTEHAPRTGVALTAAQAAALAACELVTMKPEPGGTWTLTADKGLVGAVRVGPQDADVELRIAPKLAVQRIMFLIGYAQHGVHWRRHSVEAQERTDLLPAIAAAFARMADRTLAHGVLLGYHTVEDALPVVRGRIRSSEQLRRRFGSLLPVEVVYDDFSPDIAENRILLGAARRLLRLGGLQGATRALLHRVIARLDGVSAPVPGGALPHWRLSRLNARYQAPLGLAELVLRGGSYELHRPDGVRVDGLMLRMWQVFEDFVSQALSDALASYGGRCETQDTDHYLDRACTLQLRPDLVYYRQGGDGRPVPAGVADAKYKTARTGRTDDDVYQVLAYCTALDLGQGHLVYASGASTAPRSHRIAGSGGVIIQRHVLDLDLPPVEVLDQVEDIAECMSSGALREA</sequence>
<evidence type="ECO:0000313" key="1">
    <source>
        <dbReference type="EMBL" id="GAA4937040.1"/>
    </source>
</evidence>
<comment type="caution">
    <text evidence="1">The sequence shown here is derived from an EMBL/GenBank/DDBJ whole genome shotgun (WGS) entry which is preliminary data.</text>
</comment>
<dbReference type="PANTHER" id="PTHR38733">
    <property type="entry name" value="PROTEIN MCRC"/>
    <property type="match status" value="1"/>
</dbReference>
<proteinExistence type="predicted"/>
<protein>
    <submittedName>
        <fullName evidence="1">McrBC 5-methylcytosine restriction system component</fullName>
    </submittedName>
</protein>
<dbReference type="InterPro" id="IPR019292">
    <property type="entry name" value="McrC"/>
</dbReference>
<reference evidence="2" key="1">
    <citation type="journal article" date="2019" name="Int. J. Syst. Evol. Microbiol.">
        <title>The Global Catalogue of Microorganisms (GCM) 10K type strain sequencing project: providing services to taxonomists for standard genome sequencing and annotation.</title>
        <authorList>
            <consortium name="The Broad Institute Genomics Platform"/>
            <consortium name="The Broad Institute Genome Sequencing Center for Infectious Disease"/>
            <person name="Wu L."/>
            <person name="Ma J."/>
        </authorList>
    </citation>
    <scope>NUCLEOTIDE SEQUENCE [LARGE SCALE GENOMIC DNA]</scope>
    <source>
        <strain evidence="2">JCM 18123</strain>
    </source>
</reference>
<dbReference type="RefSeq" id="WP_345556185.1">
    <property type="nucleotide sequence ID" value="NZ_BAABIK010000007.1"/>
</dbReference>
<evidence type="ECO:0000313" key="2">
    <source>
        <dbReference type="Proteomes" id="UP001499993"/>
    </source>
</evidence>